<evidence type="ECO:0000313" key="2">
    <source>
        <dbReference type="EMBL" id="XDU65470.1"/>
    </source>
</evidence>
<evidence type="ECO:0008006" key="3">
    <source>
        <dbReference type="Google" id="ProtNLM"/>
    </source>
</evidence>
<proteinExistence type="predicted"/>
<feature type="chain" id="PRO_5044335231" description="Lipoprotein" evidence="1">
    <location>
        <begin position="22"/>
        <end position="53"/>
    </location>
</feature>
<dbReference type="PROSITE" id="PS51257">
    <property type="entry name" value="PROKAR_LIPOPROTEIN"/>
    <property type="match status" value="1"/>
</dbReference>
<dbReference type="AlphaFoldDB" id="A0AB39VCP6"/>
<feature type="signal peptide" evidence="1">
    <location>
        <begin position="1"/>
        <end position="21"/>
    </location>
</feature>
<sequence length="53" mass="6223">MKKVIALIILSLTMVSCSELAEMEARSQQRRMERGRQCRYNYKGEVQHCGYIN</sequence>
<name>A0AB39VCP6_9FUSO</name>
<evidence type="ECO:0000256" key="1">
    <source>
        <dbReference type="SAM" id="SignalP"/>
    </source>
</evidence>
<protein>
    <recommendedName>
        <fullName evidence="3">Lipoprotein</fullName>
    </recommendedName>
</protein>
<dbReference type="RefSeq" id="WP_369713682.1">
    <property type="nucleotide sequence ID" value="NZ_CP165646.1"/>
</dbReference>
<dbReference type="KEGG" id="lmes:AB8B23_04755"/>
<reference evidence="2" key="1">
    <citation type="submission" date="2024-07" db="EMBL/GenBank/DDBJ databases">
        <authorList>
            <person name="Li X.-J."/>
            <person name="Wang X."/>
        </authorList>
    </citation>
    <scope>NUCLEOTIDE SEQUENCE</scope>
    <source>
        <strain evidence="2">HSP-342</strain>
    </source>
</reference>
<keyword evidence="1" id="KW-0732">Signal</keyword>
<dbReference type="EMBL" id="CP165646">
    <property type="protein sequence ID" value="XDU65470.1"/>
    <property type="molecule type" value="Genomic_DNA"/>
</dbReference>
<accession>A0AB39VCP6</accession>
<gene>
    <name evidence="2" type="ORF">AB8B23_04755</name>
</gene>
<organism evidence="2">
    <name type="scientific">Leptotrichia mesophila</name>
    <dbReference type="NCBI Taxonomy" id="3239303"/>
    <lineage>
        <taxon>Bacteria</taxon>
        <taxon>Fusobacteriati</taxon>
        <taxon>Fusobacteriota</taxon>
        <taxon>Fusobacteriia</taxon>
        <taxon>Fusobacteriales</taxon>
        <taxon>Leptotrichiaceae</taxon>
        <taxon>Leptotrichia</taxon>
    </lineage>
</organism>